<dbReference type="eggNOG" id="ENOG5033BEQ">
    <property type="taxonomic scope" value="Bacteria"/>
</dbReference>
<evidence type="ECO:0000313" key="1">
    <source>
        <dbReference type="EMBL" id="KGF97220.1"/>
    </source>
</evidence>
<name>A0A0A2A6I6_PROMR</name>
<proteinExistence type="predicted"/>
<dbReference type="Pfam" id="PF11746">
    <property type="entry name" value="DUF3303"/>
    <property type="match status" value="1"/>
</dbReference>
<dbReference type="InterPro" id="IPR021734">
    <property type="entry name" value="DUF3303"/>
</dbReference>
<comment type="caution">
    <text evidence="1">The sequence shown here is derived from an EMBL/GenBank/DDBJ whole genome shotgun (WGS) entry which is preliminary data.</text>
</comment>
<dbReference type="OrthoDB" id="9801877at2"/>
<accession>A0A0A2A6I6</accession>
<dbReference type="AlphaFoldDB" id="A0A0A2A6I6"/>
<reference evidence="2" key="1">
    <citation type="journal article" date="2014" name="Sci. Data">
        <title>Genomes of diverse isolates of the marine cyanobacterium Prochlorococcus.</title>
        <authorList>
            <person name="Biller S."/>
            <person name="Berube P."/>
            <person name="Thompson J."/>
            <person name="Kelly L."/>
            <person name="Roggensack S."/>
            <person name="Awad L."/>
            <person name="Roache-Johnson K."/>
            <person name="Ding H."/>
            <person name="Giovannoni S.J."/>
            <person name="Moore L.R."/>
            <person name="Chisholm S.W."/>
        </authorList>
    </citation>
    <scope>NUCLEOTIDE SEQUENCE [LARGE SCALE GENOMIC DNA]</scope>
    <source>
        <strain evidence="2">MIT 9201</strain>
    </source>
</reference>
<dbReference type="RefSeq" id="WP_032521546.1">
    <property type="nucleotide sequence ID" value="NZ_CP138977.1"/>
</dbReference>
<evidence type="ECO:0000313" key="2">
    <source>
        <dbReference type="Proteomes" id="UP000030355"/>
    </source>
</evidence>
<organism evidence="1 2">
    <name type="scientific">Prochlorococcus marinus str. MIT 9201</name>
    <dbReference type="NCBI Taxonomy" id="93057"/>
    <lineage>
        <taxon>Bacteria</taxon>
        <taxon>Bacillati</taxon>
        <taxon>Cyanobacteriota</taxon>
        <taxon>Cyanophyceae</taxon>
        <taxon>Synechococcales</taxon>
        <taxon>Prochlorococcaceae</taxon>
        <taxon>Prochlorococcus</taxon>
    </lineage>
</organism>
<sequence>MLYVQHWSFKTGYHQKGAEKFLAGGGDYPGVEMVGRYHSPGSLEGWIVLKTDDPKAIYQHAAEWGEFLNWETTPVFTDEEAGPIVAKVYS</sequence>
<dbReference type="Proteomes" id="UP000030355">
    <property type="component" value="Unassembled WGS sequence"/>
</dbReference>
<gene>
    <name evidence="1" type="ORF">EU95_0316</name>
</gene>
<evidence type="ECO:0008006" key="3">
    <source>
        <dbReference type="Google" id="ProtNLM"/>
    </source>
</evidence>
<protein>
    <recommendedName>
        <fullName evidence="3">DUF3303 domain-containing protein</fullName>
    </recommendedName>
</protein>
<dbReference type="EMBL" id="JNAL01000006">
    <property type="protein sequence ID" value="KGF97220.1"/>
    <property type="molecule type" value="Genomic_DNA"/>
</dbReference>